<name>A0ABQ0QFP7_9PROT</name>
<proteinExistence type="inferred from homology"/>
<comment type="similarity">
    <text evidence="1">Belongs to the NipSnap family.</text>
</comment>
<organism evidence="3 4">
    <name type="scientific">Neokomagataea tanensis NBRC 106556</name>
    <dbReference type="NCBI Taxonomy" id="1223519"/>
    <lineage>
        <taxon>Bacteria</taxon>
        <taxon>Pseudomonadati</taxon>
        <taxon>Pseudomonadota</taxon>
        <taxon>Alphaproteobacteria</taxon>
        <taxon>Acetobacterales</taxon>
        <taxon>Acetobacteraceae</taxon>
        <taxon>Neokomagataea</taxon>
    </lineage>
</organism>
<gene>
    <name evidence="3" type="ORF">AA106556_0029</name>
</gene>
<dbReference type="Gene3D" id="3.30.70.100">
    <property type="match status" value="1"/>
</dbReference>
<dbReference type="InterPro" id="IPR051557">
    <property type="entry name" value="NipSnap_domain"/>
</dbReference>
<reference evidence="3" key="1">
    <citation type="submission" date="2013-04" db="EMBL/GenBank/DDBJ databases">
        <title>The genome sequencing project of 58 acetic acid bacteria.</title>
        <authorList>
            <person name="Okamoto-Kainuma A."/>
            <person name="Ishikawa M."/>
            <person name="Umino S."/>
            <person name="Koizumi Y."/>
            <person name="Shiwa Y."/>
            <person name="Yoshikawa H."/>
            <person name="Matsutani M."/>
            <person name="Matsushita K."/>
        </authorList>
    </citation>
    <scope>NUCLEOTIDE SEQUENCE</scope>
    <source>
        <strain evidence="3">NBRC 106556</strain>
    </source>
</reference>
<dbReference type="SUPFAM" id="SSF54909">
    <property type="entry name" value="Dimeric alpha+beta barrel"/>
    <property type="match status" value="1"/>
</dbReference>
<dbReference type="Pfam" id="PF07978">
    <property type="entry name" value="NIPSNAP"/>
    <property type="match status" value="1"/>
</dbReference>
<sequence>MRYAETLALDIRPGLVSRVAAALENSSGVGLWVTETGPLNRIMVLRFAESLEQLRDARQAFLAHVPRDVLVREEATSWRVVTPVLEPGAYGSLYEWRCYEAHPDKMNGVVELFNHALVARETLSPLCCALVSLEGTPRFAHLWPYKDAQSRSTIRAEALKTGKWPPAIAPLLVRMENALLSPLPASAWY</sequence>
<dbReference type="PANTHER" id="PTHR21017">
    <property type="entry name" value="NIPSNAP-RELATED"/>
    <property type="match status" value="1"/>
</dbReference>
<dbReference type="RefSeq" id="WP_068167805.1">
    <property type="nucleotide sequence ID" value="NZ_BAQB01000001.1"/>
</dbReference>
<dbReference type="InterPro" id="IPR012577">
    <property type="entry name" value="NIPSNAP"/>
</dbReference>
<evidence type="ECO:0000313" key="4">
    <source>
        <dbReference type="Proteomes" id="UP001062443"/>
    </source>
</evidence>
<keyword evidence="4" id="KW-1185">Reference proteome</keyword>
<dbReference type="Proteomes" id="UP001062443">
    <property type="component" value="Unassembled WGS sequence"/>
</dbReference>
<comment type="caution">
    <text evidence="3">The sequence shown here is derived from an EMBL/GenBank/DDBJ whole genome shotgun (WGS) entry which is preliminary data.</text>
</comment>
<evidence type="ECO:0000256" key="1">
    <source>
        <dbReference type="ARBA" id="ARBA00005291"/>
    </source>
</evidence>
<feature type="domain" description="NIPSNAP" evidence="2">
    <location>
        <begin position="94"/>
        <end position="186"/>
    </location>
</feature>
<dbReference type="PANTHER" id="PTHR21017:SF17">
    <property type="entry name" value="PROTEIN NIPSNAP"/>
    <property type="match status" value="1"/>
</dbReference>
<dbReference type="EMBL" id="BAQB01000001">
    <property type="protein sequence ID" value="GBR43260.1"/>
    <property type="molecule type" value="Genomic_DNA"/>
</dbReference>
<evidence type="ECO:0000313" key="3">
    <source>
        <dbReference type="EMBL" id="GBR43260.1"/>
    </source>
</evidence>
<protein>
    <recommendedName>
        <fullName evidence="2">NIPSNAP domain-containing protein</fullName>
    </recommendedName>
</protein>
<accession>A0ABQ0QFP7</accession>
<dbReference type="InterPro" id="IPR011008">
    <property type="entry name" value="Dimeric_a/b-barrel"/>
</dbReference>
<evidence type="ECO:0000259" key="2">
    <source>
        <dbReference type="Pfam" id="PF07978"/>
    </source>
</evidence>